<dbReference type="RefSeq" id="WP_168041164.1">
    <property type="nucleotide sequence ID" value="NZ_JAAEDK010000010.1"/>
</dbReference>
<keyword evidence="3" id="KW-1185">Reference proteome</keyword>
<organism evidence="1 4">
    <name type="scientific">Neoroseomonas oryzicola</name>
    <dbReference type="NCBI Taxonomy" id="535904"/>
    <lineage>
        <taxon>Bacteria</taxon>
        <taxon>Pseudomonadati</taxon>
        <taxon>Pseudomonadota</taxon>
        <taxon>Alphaproteobacteria</taxon>
        <taxon>Acetobacterales</taxon>
        <taxon>Acetobacteraceae</taxon>
        <taxon>Neoroseomonas</taxon>
    </lineage>
</organism>
<evidence type="ECO:0000313" key="3">
    <source>
        <dbReference type="Proteomes" id="UP000746741"/>
    </source>
</evidence>
<dbReference type="Proteomes" id="UP001138708">
    <property type="component" value="Unassembled WGS sequence"/>
</dbReference>
<dbReference type="EMBL" id="JAAEDK010000010">
    <property type="protein sequence ID" value="MBR0658825.1"/>
    <property type="molecule type" value="Genomic_DNA"/>
</dbReference>
<reference evidence="2 3" key="2">
    <citation type="submission" date="2020-02" db="EMBL/GenBank/DDBJ databases">
        <authorList>
            <person name="Sun Q."/>
            <person name="Inoue M."/>
        </authorList>
    </citation>
    <scope>NUCLEOTIDE SEQUENCE [LARGE SCALE GENOMIC DNA]</scope>
    <source>
        <strain evidence="2 3">KCTC 22478</strain>
    </source>
</reference>
<protein>
    <submittedName>
        <fullName evidence="1">Uncharacterized protein</fullName>
    </submittedName>
</protein>
<reference evidence="1" key="3">
    <citation type="journal article" date="2021" name="Syst. Appl. Microbiol.">
        <title>Roseomonas hellenica sp. nov., isolated from roots of wild-growing Alkanna tinctoria.</title>
        <authorList>
            <person name="Rat A."/>
            <person name="Naranjo H.D."/>
            <person name="Lebbe L."/>
            <person name="Cnockaert M."/>
            <person name="Krigas N."/>
            <person name="Grigoriadou K."/>
            <person name="Maloupa E."/>
            <person name="Willems A."/>
        </authorList>
    </citation>
    <scope>NUCLEOTIDE SEQUENCE</scope>
    <source>
        <strain evidence="1">LMG 31161</strain>
    </source>
</reference>
<dbReference type="AlphaFoldDB" id="A0A9X9WER5"/>
<name>A0A9X9WER5_9PROT</name>
<dbReference type="EMBL" id="JAAVUP010000002">
    <property type="protein sequence ID" value="NKE17303.1"/>
    <property type="molecule type" value="Genomic_DNA"/>
</dbReference>
<comment type="caution">
    <text evidence="1">The sequence shown here is derived from an EMBL/GenBank/DDBJ whole genome shotgun (WGS) entry which is preliminary data.</text>
</comment>
<gene>
    <name evidence="2" type="ORF">GWK15_10145</name>
    <name evidence="1" type="ORF">GXW75_06170</name>
</gene>
<dbReference type="Proteomes" id="UP000746741">
    <property type="component" value="Unassembled WGS sequence"/>
</dbReference>
<evidence type="ECO:0000313" key="2">
    <source>
        <dbReference type="EMBL" id="NKE17303.1"/>
    </source>
</evidence>
<evidence type="ECO:0000313" key="4">
    <source>
        <dbReference type="Proteomes" id="UP001138708"/>
    </source>
</evidence>
<proteinExistence type="predicted"/>
<reference evidence="1" key="1">
    <citation type="submission" date="2020-01" db="EMBL/GenBank/DDBJ databases">
        <authorList>
            <person name="Rat A."/>
        </authorList>
    </citation>
    <scope>NUCLEOTIDE SEQUENCE</scope>
    <source>
        <strain evidence="1">LMG 31161</strain>
    </source>
</reference>
<sequence length="100" mass="11116">MRIAYLPDGTPMPVFEPGDLVRLIRDEPGDVVTARAGEWGEVLRNGGAEGLDIRFAGYSRPRTTDLPLALNVPSSRVVPCDRRGLRIELQRDFRQAARKA</sequence>
<accession>A0A9X9WER5</accession>
<evidence type="ECO:0000313" key="1">
    <source>
        <dbReference type="EMBL" id="MBR0658825.1"/>
    </source>
</evidence>